<dbReference type="Pfam" id="PF13577">
    <property type="entry name" value="SnoaL_4"/>
    <property type="match status" value="1"/>
</dbReference>
<dbReference type="InterPro" id="IPR032710">
    <property type="entry name" value="NTF2-like_dom_sf"/>
</dbReference>
<dbReference type="RefSeq" id="WP_160770979.1">
    <property type="nucleotide sequence ID" value="NZ_WTYV01000002.1"/>
</dbReference>
<dbReference type="InterPro" id="IPR037401">
    <property type="entry name" value="SnoaL-like"/>
</dbReference>
<evidence type="ECO:0000259" key="1">
    <source>
        <dbReference type="Pfam" id="PF13577"/>
    </source>
</evidence>
<dbReference type="AlphaFoldDB" id="A0A844YV53"/>
<keyword evidence="3" id="KW-1185">Reference proteome</keyword>
<dbReference type="EMBL" id="WTYV01000002">
    <property type="protein sequence ID" value="MXO71022.1"/>
    <property type="molecule type" value="Genomic_DNA"/>
</dbReference>
<comment type="caution">
    <text evidence="2">The sequence shown here is derived from an EMBL/GenBank/DDBJ whole genome shotgun (WGS) entry which is preliminary data.</text>
</comment>
<gene>
    <name evidence="2" type="ORF">GRI99_05135</name>
</gene>
<dbReference type="OrthoDB" id="7432584at2"/>
<reference evidence="2 3" key="1">
    <citation type="submission" date="2019-12" db="EMBL/GenBank/DDBJ databases">
        <title>Genomic-based taxomic classification of the family Erythrobacteraceae.</title>
        <authorList>
            <person name="Xu L."/>
        </authorList>
    </citation>
    <scope>NUCLEOTIDE SEQUENCE [LARGE SCALE GENOMIC DNA]</scope>
    <source>
        <strain evidence="2 3">M0322</strain>
    </source>
</reference>
<protein>
    <recommendedName>
        <fullName evidence="1">SnoaL-like domain-containing protein</fullName>
    </recommendedName>
</protein>
<sequence>MHELTTADRLAIHERLAMCAWALDTGEPEAFAGCFCVEGVLEWDAFEEPLRWQGRAALHHFAAFLRDLPTSAGRQHHITNTVITPGEEKGQAFARSYVNVALRQGDGPHQLYVMGWYEDTFQYEAGKWLLARRIIMDWSGPILKNFAGQSGERVARPMPPPLWPIRYDK</sequence>
<dbReference type="Proteomes" id="UP000466966">
    <property type="component" value="Unassembled WGS sequence"/>
</dbReference>
<dbReference type="CDD" id="cd00531">
    <property type="entry name" value="NTF2_like"/>
    <property type="match status" value="1"/>
</dbReference>
<evidence type="ECO:0000313" key="2">
    <source>
        <dbReference type="EMBL" id="MXO71022.1"/>
    </source>
</evidence>
<accession>A0A844YV53</accession>
<name>A0A844YV53_9SPHN</name>
<dbReference type="SUPFAM" id="SSF54427">
    <property type="entry name" value="NTF2-like"/>
    <property type="match status" value="1"/>
</dbReference>
<feature type="domain" description="SnoaL-like" evidence="1">
    <location>
        <begin position="6"/>
        <end position="133"/>
    </location>
</feature>
<proteinExistence type="predicted"/>
<dbReference type="Gene3D" id="3.10.450.50">
    <property type="match status" value="1"/>
</dbReference>
<evidence type="ECO:0000313" key="3">
    <source>
        <dbReference type="Proteomes" id="UP000466966"/>
    </source>
</evidence>
<organism evidence="2 3">
    <name type="scientific">Alteraurantiacibacter buctensis</name>
    <dbReference type="NCBI Taxonomy" id="1503981"/>
    <lineage>
        <taxon>Bacteria</taxon>
        <taxon>Pseudomonadati</taxon>
        <taxon>Pseudomonadota</taxon>
        <taxon>Alphaproteobacteria</taxon>
        <taxon>Sphingomonadales</taxon>
        <taxon>Erythrobacteraceae</taxon>
        <taxon>Alteraurantiacibacter</taxon>
    </lineage>
</organism>